<sequence>MALLSLLYSAWPLRLPSPEPWHLLLAQYASLQSLWLVFRHKPCTTALKPTVQHSPTAIGTLFRKVERMSSPQANMQPSAARALIEKHEAEVFEARSELYTAANAAILNAFHSAFMICDDQEQQQFIDVGCGIGDLAFKHLLPRCSPCRRLVAADLSDNLIKLAAKKYPHPKIEYLQLDIVGDVGGFVAEQGQFQRVYSFATLHWVKDKRLAMLNFEKLLTPGGEFFLVMLGGSLIHDLYKAMMNSPRWIKYNNVLQECMPVISAAQDKESLRKYAADLIKLTKLIPLTCEVVSYPSTNKTKDEMIRDFLLFHHIKPLLNDEEKEELRKFITKFTEKIWVSSQKGKILDRKMIVIHAQKPLN</sequence>
<evidence type="ECO:0000259" key="1">
    <source>
        <dbReference type="Pfam" id="PF08241"/>
    </source>
</evidence>
<dbReference type="SUPFAM" id="SSF53335">
    <property type="entry name" value="S-adenosyl-L-methionine-dependent methyltransferases"/>
    <property type="match status" value="1"/>
</dbReference>
<dbReference type="PANTHER" id="PTHR43464:SF23">
    <property type="entry name" value="JUVENILE HORMONE ACID O-METHYLTRANSFERASE"/>
    <property type="match status" value="1"/>
</dbReference>
<dbReference type="Proteomes" id="UP001321473">
    <property type="component" value="Unassembled WGS sequence"/>
</dbReference>
<dbReference type="InterPro" id="IPR013216">
    <property type="entry name" value="Methyltransf_11"/>
</dbReference>
<name>A0AAQ4DY16_AMBAM</name>
<comment type="caution">
    <text evidence="2">The sequence shown here is derived from an EMBL/GenBank/DDBJ whole genome shotgun (WGS) entry which is preliminary data.</text>
</comment>
<protein>
    <recommendedName>
        <fullName evidence="1">Methyltransferase type 11 domain-containing protein</fullName>
    </recommendedName>
</protein>
<organism evidence="2 3">
    <name type="scientific">Amblyomma americanum</name>
    <name type="common">Lone star tick</name>
    <dbReference type="NCBI Taxonomy" id="6943"/>
    <lineage>
        <taxon>Eukaryota</taxon>
        <taxon>Metazoa</taxon>
        <taxon>Ecdysozoa</taxon>
        <taxon>Arthropoda</taxon>
        <taxon>Chelicerata</taxon>
        <taxon>Arachnida</taxon>
        <taxon>Acari</taxon>
        <taxon>Parasitiformes</taxon>
        <taxon>Ixodida</taxon>
        <taxon>Ixodoidea</taxon>
        <taxon>Ixodidae</taxon>
        <taxon>Amblyomminae</taxon>
        <taxon>Amblyomma</taxon>
    </lineage>
</organism>
<evidence type="ECO:0000313" key="3">
    <source>
        <dbReference type="Proteomes" id="UP001321473"/>
    </source>
</evidence>
<accession>A0AAQ4DY16</accession>
<dbReference type="Gene3D" id="3.40.50.150">
    <property type="entry name" value="Vaccinia Virus protein VP39"/>
    <property type="match status" value="1"/>
</dbReference>
<dbReference type="InterPro" id="IPR029063">
    <property type="entry name" value="SAM-dependent_MTases_sf"/>
</dbReference>
<proteinExistence type="predicted"/>
<dbReference type="GO" id="GO:0010420">
    <property type="term" value="F:polyprenyldihydroxybenzoate methyltransferase activity"/>
    <property type="evidence" value="ECO:0007669"/>
    <property type="project" value="TreeGrafter"/>
</dbReference>
<dbReference type="AlphaFoldDB" id="A0AAQ4DY16"/>
<evidence type="ECO:0000313" key="2">
    <source>
        <dbReference type="EMBL" id="KAK8767356.1"/>
    </source>
</evidence>
<dbReference type="EMBL" id="JARKHS020025548">
    <property type="protein sequence ID" value="KAK8767356.1"/>
    <property type="molecule type" value="Genomic_DNA"/>
</dbReference>
<gene>
    <name evidence="2" type="ORF">V5799_005863</name>
</gene>
<keyword evidence="3" id="KW-1185">Reference proteome</keyword>
<dbReference type="Pfam" id="PF08241">
    <property type="entry name" value="Methyltransf_11"/>
    <property type="match status" value="1"/>
</dbReference>
<feature type="domain" description="Methyltransferase type 11" evidence="1">
    <location>
        <begin position="126"/>
        <end position="226"/>
    </location>
</feature>
<reference evidence="2 3" key="1">
    <citation type="journal article" date="2023" name="Arcadia Sci">
        <title>De novo assembly of a long-read Amblyomma americanum tick genome.</title>
        <authorList>
            <person name="Chou S."/>
            <person name="Poskanzer K.E."/>
            <person name="Rollins M."/>
            <person name="Thuy-Boun P.S."/>
        </authorList>
    </citation>
    <scope>NUCLEOTIDE SEQUENCE [LARGE SCALE GENOMIC DNA]</scope>
    <source>
        <strain evidence="2">F_SG_1</strain>
        <tissue evidence="2">Salivary glands</tissue>
    </source>
</reference>
<dbReference type="PANTHER" id="PTHR43464">
    <property type="entry name" value="METHYLTRANSFERASE"/>
    <property type="match status" value="1"/>
</dbReference>
<dbReference type="CDD" id="cd02440">
    <property type="entry name" value="AdoMet_MTases"/>
    <property type="match status" value="1"/>
</dbReference>